<reference evidence="1 2" key="1">
    <citation type="journal article" date="2022" name="New Phytol.">
        <title>Ecological generalism drives hyperdiversity of secondary metabolite gene clusters in xylarialean endophytes.</title>
        <authorList>
            <person name="Franco M.E.E."/>
            <person name="Wisecaver J.H."/>
            <person name="Arnold A.E."/>
            <person name="Ju Y.M."/>
            <person name="Slot J.C."/>
            <person name="Ahrendt S."/>
            <person name="Moore L.P."/>
            <person name="Eastman K.E."/>
            <person name="Scott K."/>
            <person name="Konkel Z."/>
            <person name="Mondo S.J."/>
            <person name="Kuo A."/>
            <person name="Hayes R.D."/>
            <person name="Haridas S."/>
            <person name="Andreopoulos B."/>
            <person name="Riley R."/>
            <person name="LaButti K."/>
            <person name="Pangilinan J."/>
            <person name="Lipzen A."/>
            <person name="Amirebrahimi M."/>
            <person name="Yan J."/>
            <person name="Adam C."/>
            <person name="Keymanesh K."/>
            <person name="Ng V."/>
            <person name="Louie K."/>
            <person name="Northen T."/>
            <person name="Drula E."/>
            <person name="Henrissat B."/>
            <person name="Hsieh H.M."/>
            <person name="Youens-Clark K."/>
            <person name="Lutzoni F."/>
            <person name="Miadlikowska J."/>
            <person name="Eastwood D.C."/>
            <person name="Hamelin R.C."/>
            <person name="Grigoriev I.V."/>
            <person name="U'Ren J.M."/>
        </authorList>
    </citation>
    <scope>NUCLEOTIDE SEQUENCE [LARGE SCALE GENOMIC DNA]</scope>
    <source>
        <strain evidence="1 2">CBS 119005</strain>
    </source>
</reference>
<dbReference type="EMBL" id="MU393603">
    <property type="protein sequence ID" value="KAI4860012.1"/>
    <property type="molecule type" value="Genomic_DNA"/>
</dbReference>
<name>A0ACB9YLE0_9PEZI</name>
<comment type="caution">
    <text evidence="1">The sequence shown here is derived from an EMBL/GenBank/DDBJ whole genome shotgun (WGS) entry which is preliminary data.</text>
</comment>
<dbReference type="Proteomes" id="UP001497700">
    <property type="component" value="Unassembled WGS sequence"/>
</dbReference>
<protein>
    <submittedName>
        <fullName evidence="1">Uncharacterized protein</fullName>
    </submittedName>
</protein>
<accession>A0ACB9YLE0</accession>
<sequence length="808" mass="87935">MQAVRYGHSSLTPEEHLLSPNSTGNYHGYLCPPRRHHSHSCKSAPAERYGKENSREYEGEHWFFTPQPYRHSVRLASSCQARRASEAYRDRSLTPERSIENELISIWLSGISCSDFPSDEIGENSIASSNSPGSPLDAEDKAGTLPTFILTTFKEPPARHNRSTAQSGTGLDGPLSSESDKLSKMLRDGLSDLRESTSSANRSNGSQKRKSNTSGSIDWENSWEKRKPRRKHDVSEAVDLDFTHLIRPIDLSSAASGSKSEDESDGKSCSYLSQHDVQFHALKRYAANSCPELHHQLDEFDKSFAMLKTRDSEQPISQVRFDLNKDRHRHHFHVRNIVTKQFRSIGRRLRRPGSSTFSIRSDFPAPPDSRERRLLARDSADIWPSSGNETPLFNTPESNISSINIVGNHLDPLAMASIVIAAAELDRLTSRASLDQVSRKSGSSTGYSHASPISPSPLYSGSASPTNNELSLSNSTTLDVPPTMPFNTPASSSSQSGVASPTSRSPHRRGHRRRAQRSHLSEVTTPDEVASPAEPAEDFGENSLSFSSSQVDTLPECSAAHIGGNDPGMYPKPLAINRGGYEETEPQDDSSSEDRRKNSIPSVSVSPPEEPESLLRSLSGFSDIDEAISPPSRVSSIGKTSESTYSPKATESVYDRPFSSTSLRFGHAIASSSVLPDVGSPATSTEVFNFRKLGSATITAKDTPACKGQAVSEGSMDNTAEHTEADSCHPCTWSESQGEPGNSDPFCPPDCLESRHSSLDSHRRPSGPMREDSVGTVNTVVVGKGAESSSDDSADSTDEGKDKKLDVS</sequence>
<keyword evidence="2" id="KW-1185">Reference proteome</keyword>
<organism evidence="1 2">
    <name type="scientific">Hypoxylon rubiginosum</name>
    <dbReference type="NCBI Taxonomy" id="110542"/>
    <lineage>
        <taxon>Eukaryota</taxon>
        <taxon>Fungi</taxon>
        <taxon>Dikarya</taxon>
        <taxon>Ascomycota</taxon>
        <taxon>Pezizomycotina</taxon>
        <taxon>Sordariomycetes</taxon>
        <taxon>Xylariomycetidae</taxon>
        <taxon>Xylariales</taxon>
        <taxon>Hypoxylaceae</taxon>
        <taxon>Hypoxylon</taxon>
    </lineage>
</organism>
<gene>
    <name evidence="1" type="ORF">F4820DRAFT_466171</name>
</gene>
<evidence type="ECO:0000313" key="2">
    <source>
        <dbReference type="Proteomes" id="UP001497700"/>
    </source>
</evidence>
<evidence type="ECO:0000313" key="1">
    <source>
        <dbReference type="EMBL" id="KAI4860012.1"/>
    </source>
</evidence>
<proteinExistence type="predicted"/>